<dbReference type="InterPro" id="IPR002711">
    <property type="entry name" value="HNH"/>
</dbReference>
<dbReference type="Pfam" id="PF01844">
    <property type="entry name" value="HNH"/>
    <property type="match status" value="1"/>
</dbReference>
<keyword evidence="2" id="KW-0255">Endonuclease</keyword>
<dbReference type="RefSeq" id="WP_186503637.1">
    <property type="nucleotide sequence ID" value="NZ_JACOGK010000025.1"/>
</dbReference>
<keyword evidence="3" id="KW-1185">Reference proteome</keyword>
<evidence type="ECO:0000259" key="1">
    <source>
        <dbReference type="SMART" id="SM00507"/>
    </source>
</evidence>
<proteinExistence type="predicted"/>
<protein>
    <submittedName>
        <fullName evidence="2">HNH endonuclease</fullName>
    </submittedName>
</protein>
<dbReference type="GO" id="GO:0004519">
    <property type="term" value="F:endonuclease activity"/>
    <property type="evidence" value="ECO:0007669"/>
    <property type="project" value="UniProtKB-KW"/>
</dbReference>
<dbReference type="SMART" id="SM00507">
    <property type="entry name" value="HNHc"/>
    <property type="match status" value="1"/>
</dbReference>
<accession>A0ABR6VJ81</accession>
<reference evidence="2 3" key="1">
    <citation type="submission" date="2020-08" db="EMBL/GenBank/DDBJ databases">
        <authorList>
            <person name="Liu C."/>
            <person name="Sun Q."/>
        </authorList>
    </citation>
    <scope>NUCLEOTIDE SEQUENCE [LARGE SCALE GENOMIC DNA]</scope>
    <source>
        <strain evidence="2 3">NSJ-59</strain>
    </source>
</reference>
<organism evidence="2 3">
    <name type="scientific">Megasphaera hominis</name>
    <dbReference type="NCBI Taxonomy" id="159836"/>
    <lineage>
        <taxon>Bacteria</taxon>
        <taxon>Bacillati</taxon>
        <taxon>Bacillota</taxon>
        <taxon>Negativicutes</taxon>
        <taxon>Veillonellales</taxon>
        <taxon>Veillonellaceae</taxon>
        <taxon>Megasphaera</taxon>
    </lineage>
</organism>
<gene>
    <name evidence="2" type="ORF">H8J70_08780</name>
</gene>
<keyword evidence="2" id="KW-0378">Hydrolase</keyword>
<feature type="domain" description="HNH nuclease" evidence="1">
    <location>
        <begin position="17"/>
        <end position="81"/>
    </location>
</feature>
<dbReference type="CDD" id="cd00085">
    <property type="entry name" value="HNHc"/>
    <property type="match status" value="1"/>
</dbReference>
<comment type="caution">
    <text evidence="2">The sequence shown here is derived from an EMBL/GenBank/DDBJ whole genome shotgun (WGS) entry which is preliminary data.</text>
</comment>
<dbReference type="EMBL" id="JACOGK010000025">
    <property type="protein sequence ID" value="MBC3537344.1"/>
    <property type="molecule type" value="Genomic_DNA"/>
</dbReference>
<evidence type="ECO:0000313" key="2">
    <source>
        <dbReference type="EMBL" id="MBC3537344.1"/>
    </source>
</evidence>
<keyword evidence="2" id="KW-0540">Nuclease</keyword>
<sequence length="108" mass="12432">MAREWNAPIYNSQRWRKVAKAYAASQHYICERCHNQSFIGTGKEPHWIVHHKQHLTADNVQDDNIVYGWDNLELLCIYCHNAVHAPQGTGRTCQFDENGNLVGILGEK</sequence>
<name>A0ABR6VJ81_9FIRM</name>
<dbReference type="InterPro" id="IPR003615">
    <property type="entry name" value="HNH_nuc"/>
</dbReference>
<dbReference type="Proteomes" id="UP000606870">
    <property type="component" value="Unassembled WGS sequence"/>
</dbReference>
<evidence type="ECO:0000313" key="3">
    <source>
        <dbReference type="Proteomes" id="UP000606870"/>
    </source>
</evidence>